<dbReference type="SUPFAM" id="SSF49599">
    <property type="entry name" value="TRAF domain-like"/>
    <property type="match status" value="1"/>
</dbReference>
<name>A0A3P6CH57_BRAOL</name>
<protein>
    <submittedName>
        <fullName evidence="1">Uncharacterized protein</fullName>
    </submittedName>
</protein>
<gene>
    <name evidence="1" type="ORF">BOLC4T27031H</name>
</gene>
<dbReference type="EMBL" id="LR031873">
    <property type="protein sequence ID" value="VDD13198.1"/>
    <property type="molecule type" value="Genomic_DNA"/>
</dbReference>
<dbReference type="InterPro" id="IPR044286">
    <property type="entry name" value="SINL_plant"/>
</dbReference>
<dbReference type="Gene3D" id="3.30.40.10">
    <property type="entry name" value="Zinc/RING finger domain, C3HC4 (zinc finger)"/>
    <property type="match status" value="1"/>
</dbReference>
<organism evidence="1">
    <name type="scientific">Brassica oleracea</name>
    <name type="common">Wild cabbage</name>
    <dbReference type="NCBI Taxonomy" id="3712"/>
    <lineage>
        <taxon>Eukaryota</taxon>
        <taxon>Viridiplantae</taxon>
        <taxon>Streptophyta</taxon>
        <taxon>Embryophyta</taxon>
        <taxon>Tracheophyta</taxon>
        <taxon>Spermatophyta</taxon>
        <taxon>Magnoliopsida</taxon>
        <taxon>eudicotyledons</taxon>
        <taxon>Gunneridae</taxon>
        <taxon>Pentapetalae</taxon>
        <taxon>rosids</taxon>
        <taxon>malvids</taxon>
        <taxon>Brassicales</taxon>
        <taxon>Brassicaceae</taxon>
        <taxon>Brassiceae</taxon>
        <taxon>Brassica</taxon>
    </lineage>
</organism>
<dbReference type="PANTHER" id="PTHR46632:SF23">
    <property type="entry name" value="RING-TYPE E3 UBIQUITIN TRANSFERASE"/>
    <property type="match status" value="1"/>
</dbReference>
<dbReference type="AlphaFoldDB" id="A0A3P6CH57"/>
<accession>A0A3P6CH57</accession>
<dbReference type="InterPro" id="IPR013083">
    <property type="entry name" value="Znf_RING/FYVE/PHD"/>
</dbReference>
<proteinExistence type="predicted"/>
<sequence>MASRNRALERILELLTVPCPNDGCSETVLYSETSTHVKHCAYTHRPCPFSSCDFICSFKDLYEHCESSDTFECGTQVFIRPLSGKRIILKEETTEGGGGGEGEIVVVECFQMPQGRIIYASCIGPGTDVFSCKFELYPASGRRLSSESKLERVGEVSDELPGGSVMFVPSFS</sequence>
<reference evidence="1" key="1">
    <citation type="submission" date="2018-11" db="EMBL/GenBank/DDBJ databases">
        <authorList>
            <consortium name="Genoscope - CEA"/>
            <person name="William W."/>
        </authorList>
    </citation>
    <scope>NUCLEOTIDE SEQUENCE</scope>
</reference>
<dbReference type="PANTHER" id="PTHR46632">
    <property type="entry name" value="E3 UBIQUITIN-PROTEIN LIGASE SINA-LIKE 4"/>
    <property type="match status" value="1"/>
</dbReference>
<evidence type="ECO:0000313" key="1">
    <source>
        <dbReference type="EMBL" id="VDD13198.1"/>
    </source>
</evidence>